<dbReference type="PATRIC" id="fig|1306953.7.peg.239"/>
<evidence type="ECO:0000256" key="3">
    <source>
        <dbReference type="ARBA" id="ARBA00022801"/>
    </source>
</evidence>
<dbReference type="STRING" id="1306953.J121_235"/>
<evidence type="ECO:0000256" key="4">
    <source>
        <dbReference type="ARBA" id="ARBA00023049"/>
    </source>
</evidence>
<dbReference type="SMART" id="SM01154">
    <property type="entry name" value="DUF1704"/>
    <property type="match status" value="1"/>
</dbReference>
<evidence type="ECO:0000313" key="6">
    <source>
        <dbReference type="Proteomes" id="UP000037446"/>
    </source>
</evidence>
<organism evidence="5 6">
    <name type="scientific">Qipengyuania citrea LAMA 915</name>
    <dbReference type="NCBI Taxonomy" id="1306953"/>
    <lineage>
        <taxon>Bacteria</taxon>
        <taxon>Pseudomonadati</taxon>
        <taxon>Pseudomonadota</taxon>
        <taxon>Alphaproteobacteria</taxon>
        <taxon>Sphingomonadales</taxon>
        <taxon>Erythrobacteraceae</taxon>
        <taxon>Qipengyuania</taxon>
    </lineage>
</organism>
<dbReference type="GO" id="GO:0006508">
    <property type="term" value="P:proteolysis"/>
    <property type="evidence" value="ECO:0007669"/>
    <property type="project" value="UniProtKB-KW"/>
</dbReference>
<accession>A0A0L1KF19</accession>
<dbReference type="Pfam" id="PF08014">
    <property type="entry name" value="MATCAP"/>
    <property type="match status" value="1"/>
</dbReference>
<comment type="cofactor">
    <cofactor evidence="1">
        <name>Zn(2+)</name>
        <dbReference type="ChEBI" id="CHEBI:29105"/>
    </cofactor>
</comment>
<sequence length="394" mass="43789">MSDDIEFTATARETDRALARIDGRIDWLSYLTPTNLDAVAEGFRDSGYKVLPELEYPPIPDDLGALRSQLLDLPMRQLGNLDIEALLIEKQRELDRQIELVRLRGRDGFTMASIDLFGDVDAALLAVAEKVLEEVPIRDRPTAQRVDAQAFMAAAREAMDSYRAKDPRFDFEVVEETTPGTHIFTAAGNLHVAFDYTCPRNRVEPLIRHEVGTHTVTRFNGRCQPLSVLECGLADYDALQEGIAVLAEYLAGDMPPSRLRVLAARAVAARMAIDGRPASEIFAKMREEYHLRSETAFDTTVRALRGGGMTKDALYLHGLVDLLAYLAGGGSTEFLFIGKFALKQRALLERLLDNGFLQPPAIVPDEFAASPDKDPISPIREMRVEQFYTESTAA</sequence>
<dbReference type="GO" id="GO:0080164">
    <property type="term" value="P:regulation of nitric oxide metabolic process"/>
    <property type="evidence" value="ECO:0007669"/>
    <property type="project" value="TreeGrafter"/>
</dbReference>
<dbReference type="InterPro" id="IPR012548">
    <property type="entry name" value="MATCAP"/>
</dbReference>
<name>A0A0L1KF19_9SPHN</name>
<keyword evidence="2" id="KW-0645">Protease</keyword>
<dbReference type="PANTHER" id="PTHR31817">
    <property type="match status" value="1"/>
</dbReference>
<dbReference type="Proteomes" id="UP000037446">
    <property type="component" value="Unassembled WGS sequence"/>
</dbReference>
<evidence type="ECO:0000256" key="1">
    <source>
        <dbReference type="ARBA" id="ARBA00001947"/>
    </source>
</evidence>
<dbReference type="EMBL" id="JYNE01000022">
    <property type="protein sequence ID" value="KNH02459.1"/>
    <property type="molecule type" value="Genomic_DNA"/>
</dbReference>
<dbReference type="PANTHER" id="PTHR31817:SF0">
    <property type="entry name" value="CHROMOSOME UNDETERMINED SCAFFOLD_67, WHOLE GENOME SHOTGUN SEQUENCE"/>
    <property type="match status" value="1"/>
</dbReference>
<reference evidence="6" key="1">
    <citation type="submission" date="2015-02" db="EMBL/GenBank/DDBJ databases">
        <authorList>
            <person name="Lima A.O."/>
            <person name="Cabral A."/>
            <person name="Porto L.M."/>
            <person name="Silva M.A."/>
        </authorList>
    </citation>
    <scope>NUCLEOTIDE SEQUENCE [LARGE SCALE GENOMIC DNA]</scope>
    <source>
        <strain evidence="6">LAMA 915</strain>
    </source>
</reference>
<dbReference type="GO" id="GO:0008237">
    <property type="term" value="F:metallopeptidase activity"/>
    <property type="evidence" value="ECO:0007669"/>
    <property type="project" value="UniProtKB-KW"/>
</dbReference>
<evidence type="ECO:0000256" key="2">
    <source>
        <dbReference type="ARBA" id="ARBA00022670"/>
    </source>
</evidence>
<evidence type="ECO:0008006" key="7">
    <source>
        <dbReference type="Google" id="ProtNLM"/>
    </source>
</evidence>
<evidence type="ECO:0000313" key="5">
    <source>
        <dbReference type="EMBL" id="KNH02459.1"/>
    </source>
</evidence>
<keyword evidence="3" id="KW-0378">Hydrolase</keyword>
<comment type="caution">
    <text evidence="5">The sequence shown here is derived from an EMBL/GenBank/DDBJ whole genome shotgun (WGS) entry which is preliminary data.</text>
</comment>
<keyword evidence="4" id="KW-0482">Metalloprotease</keyword>
<protein>
    <recommendedName>
        <fullName evidence="7">DUF1704 domain-containing protein</fullName>
    </recommendedName>
</protein>
<gene>
    <name evidence="5" type="ORF">J121_235</name>
</gene>
<proteinExistence type="predicted"/>
<dbReference type="AlphaFoldDB" id="A0A0L1KF19"/>
<dbReference type="RefSeq" id="WP_050599893.1">
    <property type="nucleotide sequence ID" value="NZ_JYNE01000022.1"/>
</dbReference>